<dbReference type="AlphaFoldDB" id="A0A511AVM9"/>
<name>A0A511AVM9_9PROT</name>
<protein>
    <submittedName>
        <fullName evidence="4">ABC transporter</fullName>
    </submittedName>
</protein>
<proteinExistence type="predicted"/>
<dbReference type="CDD" id="cd03216">
    <property type="entry name" value="ABC_Carb_Monos_I"/>
    <property type="match status" value="1"/>
</dbReference>
<dbReference type="GO" id="GO:0016887">
    <property type="term" value="F:ATP hydrolysis activity"/>
    <property type="evidence" value="ECO:0007669"/>
    <property type="project" value="InterPro"/>
</dbReference>
<dbReference type="GO" id="GO:0005524">
    <property type="term" value="F:ATP binding"/>
    <property type="evidence" value="ECO:0007669"/>
    <property type="project" value="UniProtKB-KW"/>
</dbReference>
<dbReference type="InterPro" id="IPR003593">
    <property type="entry name" value="AAA+_ATPase"/>
</dbReference>
<dbReference type="InterPro" id="IPR027417">
    <property type="entry name" value="P-loop_NTPase"/>
</dbReference>
<evidence type="ECO:0000256" key="2">
    <source>
        <dbReference type="ARBA" id="ARBA00022840"/>
    </source>
</evidence>
<dbReference type="InterPro" id="IPR017871">
    <property type="entry name" value="ABC_transporter-like_CS"/>
</dbReference>
<feature type="domain" description="ABC transporter" evidence="3">
    <location>
        <begin position="278"/>
        <end position="522"/>
    </location>
</feature>
<dbReference type="InterPro" id="IPR050107">
    <property type="entry name" value="ABC_carbohydrate_import_ATPase"/>
</dbReference>
<dbReference type="PROSITE" id="PS00211">
    <property type="entry name" value="ABC_TRANSPORTER_1"/>
    <property type="match status" value="1"/>
</dbReference>
<comment type="caution">
    <text evidence="4">The sequence shown here is derived from an EMBL/GenBank/DDBJ whole genome shotgun (WGS) entry which is preliminary data.</text>
</comment>
<accession>A0A511AVM9</accession>
<keyword evidence="2" id="KW-0067">ATP-binding</keyword>
<reference evidence="4 5" key="1">
    <citation type="submission" date="2019-07" db="EMBL/GenBank/DDBJ databases">
        <title>Whole genome shotgun sequence of Gluconobacter wancherniae NBRC 103581.</title>
        <authorList>
            <person name="Hosoyama A."/>
            <person name="Uohara A."/>
            <person name="Ohji S."/>
            <person name="Ichikawa N."/>
        </authorList>
    </citation>
    <scope>NUCLEOTIDE SEQUENCE [LARGE SCALE GENOMIC DNA]</scope>
    <source>
        <strain evidence="4 5">NBRC 103581</strain>
    </source>
</reference>
<evidence type="ECO:0000259" key="3">
    <source>
        <dbReference type="PROSITE" id="PS50893"/>
    </source>
</evidence>
<dbReference type="SUPFAM" id="SSF52540">
    <property type="entry name" value="P-loop containing nucleoside triphosphate hydrolases"/>
    <property type="match status" value="2"/>
</dbReference>
<keyword evidence="5" id="KW-1185">Reference proteome</keyword>
<evidence type="ECO:0000313" key="4">
    <source>
        <dbReference type="EMBL" id="GEK92268.1"/>
    </source>
</evidence>
<dbReference type="SMART" id="SM00382">
    <property type="entry name" value="AAA"/>
    <property type="match status" value="1"/>
</dbReference>
<dbReference type="Gene3D" id="3.40.50.300">
    <property type="entry name" value="P-loop containing nucleotide triphosphate hydrolases"/>
    <property type="match status" value="2"/>
</dbReference>
<evidence type="ECO:0000313" key="5">
    <source>
        <dbReference type="Proteomes" id="UP000321230"/>
    </source>
</evidence>
<dbReference type="PROSITE" id="PS50893">
    <property type="entry name" value="ABC_TRANSPORTER_2"/>
    <property type="match status" value="2"/>
</dbReference>
<dbReference type="PANTHER" id="PTHR43790">
    <property type="entry name" value="CARBOHYDRATE TRANSPORT ATP-BINDING PROTEIN MG119-RELATED"/>
    <property type="match status" value="1"/>
</dbReference>
<dbReference type="RefSeq" id="WP_229316023.1">
    <property type="nucleotide sequence ID" value="NZ_BEYS01000001.1"/>
</dbReference>
<dbReference type="InterPro" id="IPR003439">
    <property type="entry name" value="ABC_transporter-like_ATP-bd"/>
</dbReference>
<sequence>MDEHERSEGAPRPLNLAPGTPPVLTLSGICKYFPGVIANEDVSLDVFPGQIHALLGENGAGKSTLMNVVTGLYQPDGGEIIVDGYGVTFAAPDAAIAAGIGMVHQHFKLVSRFTVAENLHLGWSETPRRLSARQIEANARTLSEKFGLAIRPEAVVGTLSAGEQQRVEILRVLSRGARLLILDEPTAVLSPVEVGELFIALRRFRDGGGAVIIISHKLDEIMALTDRVSVLRHGRLVGTHLTASTTPALLVAEMIGRPVTLATSYPRGNEVPVTPSPLVLEEVTARDDGGIIRLEGVTLSLRAGEILGVAGVTGNGQPELAEVLTGLRAPDQGSVALDGVAVKQADPAVFARAGVGHVPEDRLRRALAPSLSVAENAVLREYAQAPIGGRFGFSIVRAREFAQLLADKVGVKLPGAMMPIRGLSGGNQQRLVLEREIRIASRVLVASYPSRGLDIGAIAAMREMLAKARDAGVAVVLMSEDLDEIFALSDRVAVLCAGRLMAVIDRCDADRDRIGALMSGRTQAEAA</sequence>
<dbReference type="EMBL" id="BJUZ01000001">
    <property type="protein sequence ID" value="GEK92268.1"/>
    <property type="molecule type" value="Genomic_DNA"/>
</dbReference>
<dbReference type="Proteomes" id="UP000321230">
    <property type="component" value="Unassembled WGS sequence"/>
</dbReference>
<gene>
    <name evidence="4" type="ORF">GWA01_00380</name>
</gene>
<feature type="domain" description="ABC transporter" evidence="3">
    <location>
        <begin position="24"/>
        <end position="258"/>
    </location>
</feature>
<dbReference type="Pfam" id="PF00005">
    <property type="entry name" value="ABC_tran"/>
    <property type="match status" value="2"/>
</dbReference>
<evidence type="ECO:0000256" key="1">
    <source>
        <dbReference type="ARBA" id="ARBA00022741"/>
    </source>
</evidence>
<keyword evidence="1" id="KW-0547">Nucleotide-binding</keyword>
<dbReference type="PANTHER" id="PTHR43790:SF4">
    <property type="entry name" value="GUANOSINE IMPORT ATP-BINDING PROTEIN NUPO"/>
    <property type="match status" value="1"/>
</dbReference>
<dbReference type="CDD" id="cd03215">
    <property type="entry name" value="ABC_Carb_Monos_II"/>
    <property type="match status" value="1"/>
</dbReference>
<organism evidence="4 5">
    <name type="scientific">Gluconobacter wancherniae NBRC 103581</name>
    <dbReference type="NCBI Taxonomy" id="656744"/>
    <lineage>
        <taxon>Bacteria</taxon>
        <taxon>Pseudomonadati</taxon>
        <taxon>Pseudomonadota</taxon>
        <taxon>Alphaproteobacteria</taxon>
        <taxon>Acetobacterales</taxon>
        <taxon>Acetobacteraceae</taxon>
        <taxon>Gluconobacter</taxon>
    </lineage>
</organism>